<dbReference type="InterPro" id="IPR012495">
    <property type="entry name" value="TadE-like_dom"/>
</dbReference>
<proteinExistence type="predicted"/>
<dbReference type="AlphaFoldDB" id="A0A1S1Q9S7"/>
<gene>
    <name evidence="3" type="ORF">CC117_25680</name>
</gene>
<evidence type="ECO:0000313" key="4">
    <source>
        <dbReference type="Proteomes" id="UP000179627"/>
    </source>
</evidence>
<evidence type="ECO:0000313" key="3">
    <source>
        <dbReference type="EMBL" id="OHV31608.1"/>
    </source>
</evidence>
<evidence type="ECO:0000256" key="1">
    <source>
        <dbReference type="SAM" id="Phobius"/>
    </source>
</evidence>
<dbReference type="Pfam" id="PF07811">
    <property type="entry name" value="TadE"/>
    <property type="match status" value="1"/>
</dbReference>
<organism evidence="3 4">
    <name type="scientific">Parafrankia colletiae</name>
    <dbReference type="NCBI Taxonomy" id="573497"/>
    <lineage>
        <taxon>Bacteria</taxon>
        <taxon>Bacillati</taxon>
        <taxon>Actinomycetota</taxon>
        <taxon>Actinomycetes</taxon>
        <taxon>Frankiales</taxon>
        <taxon>Frankiaceae</taxon>
        <taxon>Parafrankia</taxon>
    </lineage>
</organism>
<feature type="transmembrane region" description="Helical" evidence="1">
    <location>
        <begin position="21"/>
        <end position="42"/>
    </location>
</feature>
<feature type="domain" description="TadE-like" evidence="2">
    <location>
        <begin position="19"/>
        <end position="61"/>
    </location>
</feature>
<reference evidence="4" key="1">
    <citation type="submission" date="2016-07" db="EMBL/GenBank/DDBJ databases">
        <title>Sequence Frankia sp. strain CcI1.17.</title>
        <authorList>
            <person name="Ghodhbane-Gtari F."/>
            <person name="Swanson E."/>
            <person name="Gueddou A."/>
            <person name="Morris K."/>
            <person name="Hezbri K."/>
            <person name="Ktari A."/>
            <person name="Nouioui I."/>
            <person name="Abebe-Akele F."/>
            <person name="Simpson S."/>
            <person name="Thomas K."/>
            <person name="Gtari M."/>
            <person name="Tisa L.S."/>
            <person name="Hurst S."/>
        </authorList>
    </citation>
    <scope>NUCLEOTIDE SEQUENCE [LARGE SCALE GENOMIC DNA]</scope>
    <source>
        <strain evidence="4">Cc1.17</strain>
    </source>
</reference>
<keyword evidence="1" id="KW-0812">Transmembrane</keyword>
<name>A0A1S1Q9S7_9ACTN</name>
<dbReference type="EMBL" id="MBLM01000143">
    <property type="protein sequence ID" value="OHV31608.1"/>
    <property type="molecule type" value="Genomic_DNA"/>
</dbReference>
<keyword evidence="1" id="KW-1133">Transmembrane helix</keyword>
<comment type="caution">
    <text evidence="3">The sequence shown here is derived from an EMBL/GenBank/DDBJ whole genome shotgun (WGS) entry which is preliminary data.</text>
</comment>
<evidence type="ECO:0000259" key="2">
    <source>
        <dbReference type="Pfam" id="PF07811"/>
    </source>
</evidence>
<keyword evidence="4" id="KW-1185">Reference proteome</keyword>
<accession>A0A1S1Q9S7</accession>
<dbReference type="OrthoDB" id="4869119at2"/>
<sequence length="168" mass="17373">MSRSPQRRRGRQSAGGDRGSAAVELTLLTPLIVLLLLLIVYAGRAVNARGQVDTAAHTAARAASIARTPTQARTAAEQALAADLTPDAGPCTRVTVTVDTSQFHAGGVVRATVDCQLDQSDLAAGLPLPGQRITATASAPIDVYRSVALASFLQQPAPPDGLAWRAVV</sequence>
<keyword evidence="1" id="KW-0472">Membrane</keyword>
<protein>
    <recommendedName>
        <fullName evidence="2">TadE-like domain-containing protein</fullName>
    </recommendedName>
</protein>
<dbReference type="Proteomes" id="UP000179627">
    <property type="component" value="Unassembled WGS sequence"/>
</dbReference>
<dbReference type="RefSeq" id="WP_071088272.1">
    <property type="nucleotide sequence ID" value="NZ_MBLM01000143.1"/>
</dbReference>